<evidence type="ECO:0000313" key="2">
    <source>
        <dbReference type="Proteomes" id="UP000321363"/>
    </source>
</evidence>
<sequence length="87" mass="9832">MKSFIKSAAALTFGIVAEILSERGSEKLFSIKCLKCERIGELEDRFYKRSGDIEVDTANEYTVVNADENFVSIECKECGNKIYSSEY</sequence>
<reference evidence="1 2" key="1">
    <citation type="journal article" date="2005" name="Int. J. Syst. Evol. Microbiol.">
        <title>Bacillus litoralis sp. nov., isolated from a tidal flat of the Yellow Sea in Korea.</title>
        <authorList>
            <person name="Yoon J.H."/>
            <person name="Oh T.K."/>
        </authorList>
    </citation>
    <scope>NUCLEOTIDE SEQUENCE [LARGE SCALE GENOMIC DNA]</scope>
    <source>
        <strain evidence="1 2">SW-211</strain>
    </source>
</reference>
<organism evidence="1 2">
    <name type="scientific">Metabacillus litoralis</name>
    <dbReference type="NCBI Taxonomy" id="152268"/>
    <lineage>
        <taxon>Bacteria</taxon>
        <taxon>Bacillati</taxon>
        <taxon>Bacillota</taxon>
        <taxon>Bacilli</taxon>
        <taxon>Bacillales</taxon>
        <taxon>Bacillaceae</taxon>
        <taxon>Metabacillus</taxon>
    </lineage>
</organism>
<dbReference type="EMBL" id="VOQF01000024">
    <property type="protein sequence ID" value="TXC81563.1"/>
    <property type="molecule type" value="Genomic_DNA"/>
</dbReference>
<evidence type="ECO:0000313" key="1">
    <source>
        <dbReference type="EMBL" id="TXC81563.1"/>
    </source>
</evidence>
<proteinExistence type="predicted"/>
<comment type="caution">
    <text evidence="1">The sequence shown here is derived from an EMBL/GenBank/DDBJ whole genome shotgun (WGS) entry which is preliminary data.</text>
</comment>
<name>A0A5C6V895_9BACI</name>
<dbReference type="Proteomes" id="UP000321363">
    <property type="component" value="Unassembled WGS sequence"/>
</dbReference>
<dbReference type="RefSeq" id="WP_158638685.1">
    <property type="nucleotide sequence ID" value="NZ_VOQF01000024.1"/>
</dbReference>
<gene>
    <name evidence="1" type="ORF">FS935_21905</name>
</gene>
<protein>
    <submittedName>
        <fullName evidence="1">Uncharacterized protein</fullName>
    </submittedName>
</protein>
<accession>A0A5C6V895</accession>
<keyword evidence="2" id="KW-1185">Reference proteome</keyword>
<dbReference type="OrthoDB" id="2888468at2"/>
<dbReference type="AlphaFoldDB" id="A0A5C6V895"/>